<dbReference type="SUPFAM" id="SSF158472">
    <property type="entry name" value="HAMP domain-like"/>
    <property type="match status" value="1"/>
</dbReference>
<dbReference type="InterPro" id="IPR043128">
    <property type="entry name" value="Rev_trsase/Diguanyl_cyclase"/>
</dbReference>
<feature type="domain" description="EAL" evidence="2">
    <location>
        <begin position="516"/>
        <end position="772"/>
    </location>
</feature>
<organism evidence="5 6">
    <name type="scientific">Spartinivicinus poritis</name>
    <dbReference type="NCBI Taxonomy" id="2994640"/>
    <lineage>
        <taxon>Bacteria</taxon>
        <taxon>Pseudomonadati</taxon>
        <taxon>Pseudomonadota</taxon>
        <taxon>Gammaproteobacteria</taxon>
        <taxon>Oceanospirillales</taxon>
        <taxon>Zooshikellaceae</taxon>
        <taxon>Spartinivicinus</taxon>
    </lineage>
</organism>
<keyword evidence="1" id="KW-0472">Membrane</keyword>
<dbReference type="Gene3D" id="3.30.70.270">
    <property type="match status" value="1"/>
</dbReference>
<dbReference type="PROSITE" id="PS50887">
    <property type="entry name" value="GGDEF"/>
    <property type="match status" value="1"/>
</dbReference>
<comment type="caution">
    <text evidence="5">The sequence shown here is derived from an EMBL/GenBank/DDBJ whole genome shotgun (WGS) entry which is preliminary data.</text>
</comment>
<keyword evidence="1" id="KW-0812">Transmembrane</keyword>
<proteinExistence type="predicted"/>
<dbReference type="Proteomes" id="UP001528823">
    <property type="component" value="Unassembled WGS sequence"/>
</dbReference>
<accession>A0ABT5U4E1</accession>
<evidence type="ECO:0000259" key="4">
    <source>
        <dbReference type="PROSITE" id="PS50887"/>
    </source>
</evidence>
<dbReference type="SUPFAM" id="SSF55073">
    <property type="entry name" value="Nucleotide cyclase"/>
    <property type="match status" value="1"/>
</dbReference>
<dbReference type="InterPro" id="IPR000160">
    <property type="entry name" value="GGDEF_dom"/>
</dbReference>
<dbReference type="PANTHER" id="PTHR44757:SF2">
    <property type="entry name" value="BIOFILM ARCHITECTURE MAINTENANCE PROTEIN MBAA"/>
    <property type="match status" value="1"/>
</dbReference>
<dbReference type="Gene3D" id="6.10.340.10">
    <property type="match status" value="1"/>
</dbReference>
<feature type="domain" description="GGDEF" evidence="4">
    <location>
        <begin position="370"/>
        <end position="511"/>
    </location>
</feature>
<gene>
    <name evidence="5" type="ORF">ORQ98_04520</name>
</gene>
<dbReference type="RefSeq" id="WP_274687592.1">
    <property type="nucleotide sequence ID" value="NZ_JAPMOU010000004.1"/>
</dbReference>
<dbReference type="SMART" id="SM00267">
    <property type="entry name" value="GGDEF"/>
    <property type="match status" value="1"/>
</dbReference>
<dbReference type="SMART" id="SM00052">
    <property type="entry name" value="EAL"/>
    <property type="match status" value="1"/>
</dbReference>
<evidence type="ECO:0000313" key="6">
    <source>
        <dbReference type="Proteomes" id="UP001528823"/>
    </source>
</evidence>
<dbReference type="SUPFAM" id="SSF141868">
    <property type="entry name" value="EAL domain-like"/>
    <property type="match status" value="1"/>
</dbReference>
<dbReference type="InterPro" id="IPR035919">
    <property type="entry name" value="EAL_sf"/>
</dbReference>
<dbReference type="CDD" id="cd01948">
    <property type="entry name" value="EAL"/>
    <property type="match status" value="1"/>
</dbReference>
<dbReference type="Pfam" id="PF00563">
    <property type="entry name" value="EAL"/>
    <property type="match status" value="1"/>
</dbReference>
<dbReference type="PANTHER" id="PTHR44757">
    <property type="entry name" value="DIGUANYLATE CYCLASE DGCP"/>
    <property type="match status" value="1"/>
</dbReference>
<feature type="transmembrane region" description="Helical" evidence="1">
    <location>
        <begin position="7"/>
        <end position="27"/>
    </location>
</feature>
<dbReference type="PROSITE" id="PS50883">
    <property type="entry name" value="EAL"/>
    <property type="match status" value="1"/>
</dbReference>
<dbReference type="EMBL" id="JAPMOU010000004">
    <property type="protein sequence ID" value="MDE1461224.1"/>
    <property type="molecule type" value="Genomic_DNA"/>
</dbReference>
<evidence type="ECO:0000256" key="1">
    <source>
        <dbReference type="SAM" id="Phobius"/>
    </source>
</evidence>
<dbReference type="InterPro" id="IPR029787">
    <property type="entry name" value="Nucleotide_cyclase"/>
</dbReference>
<keyword evidence="6" id="KW-1185">Reference proteome</keyword>
<evidence type="ECO:0000259" key="3">
    <source>
        <dbReference type="PROSITE" id="PS50885"/>
    </source>
</evidence>
<evidence type="ECO:0000259" key="2">
    <source>
        <dbReference type="PROSITE" id="PS50883"/>
    </source>
</evidence>
<sequence length="778" mass="88803">MRLNKRVKSLILPVLIFSYLITFFGIYQIQKQSIIHFQSSEAKLQLNQLVANLNLYLSFADTYFPALVRSAELHNFLKIEDKRFKALAIEGNLEEAIKELDDVSIGYLSLSILSPDNQVEFYYENSDDPFSEIDPRIPEIVKKRRSNLTHSTRTLIKHNGSIRLVYVRFIDRYTLRQPLMKDWSKAVAVVMAFDIKGFDQLRQTLKQTTGRISELYAENQPPPASGAMIQVSHAIPNLGSIYLEVDNKFIQELLNELYLRIAVSFILLTLCSYVVLNNLIKRYITGPIQDLEHEITDVLEGHKQQPHPYKSDDEVGSLSRVFAKLYSQLHGAYEVTKEMAEKDALTKLYNRRMFTRCLERVLQRADHNNQKVGLLYVDLDNFKFVNDKYGHETGDILLKAFATRLQDTVRTTDIVLKFYSHDLARLAGDEFAVLLHEFNKDAVLYKVAERILSLFDNGFTCEVGHFPVSASIGIAIYPNDGTNPTELISNSDAAMYQAKHAGKNQYAFYSQELASQARRDKEIETELKKKDFSEFEVYYMPIIDTKKNRVAGVEALLRWHSKALGFVSPAEFIPIAESRGYFEAIDLWVIQQVIHDSKTLLDLFGNHLKLSINISSAQLSSQLFSEQIAKLFNQTDLTSVIFQLEITETFEIQDLTKVENNLHDLKKLGLSLAIDDFGSGYTSLVQLLNYPIDTIKIDKSLVDMMVDTRRCAMVIALIKYCKQQGFQVTAEGIEREEQASILIEAGCDYLQGFYFAKPEPLSAHIEKANGQPIIKKSS</sequence>
<dbReference type="PROSITE" id="PS50885">
    <property type="entry name" value="HAMP"/>
    <property type="match status" value="1"/>
</dbReference>
<dbReference type="Gene3D" id="3.20.20.450">
    <property type="entry name" value="EAL domain"/>
    <property type="match status" value="1"/>
</dbReference>
<dbReference type="InterPro" id="IPR001633">
    <property type="entry name" value="EAL_dom"/>
</dbReference>
<dbReference type="CDD" id="cd01949">
    <property type="entry name" value="GGDEF"/>
    <property type="match status" value="1"/>
</dbReference>
<feature type="domain" description="HAMP" evidence="3">
    <location>
        <begin position="282"/>
        <end position="334"/>
    </location>
</feature>
<dbReference type="NCBIfam" id="TIGR00254">
    <property type="entry name" value="GGDEF"/>
    <property type="match status" value="1"/>
</dbReference>
<protein>
    <submittedName>
        <fullName evidence="5">EAL domain-containing protein</fullName>
    </submittedName>
</protein>
<dbReference type="InterPro" id="IPR003660">
    <property type="entry name" value="HAMP_dom"/>
</dbReference>
<reference evidence="5 6" key="1">
    <citation type="submission" date="2022-11" db="EMBL/GenBank/DDBJ databases">
        <title>Spartinivicinus poritis sp. nov., isolated from scleractinian coral Porites lutea.</title>
        <authorList>
            <person name="Zhang G."/>
            <person name="Cai L."/>
            <person name="Wei Q."/>
        </authorList>
    </citation>
    <scope>NUCLEOTIDE SEQUENCE [LARGE SCALE GENOMIC DNA]</scope>
    <source>
        <strain evidence="5 6">A2-2</strain>
    </source>
</reference>
<dbReference type="InterPro" id="IPR052155">
    <property type="entry name" value="Biofilm_reg_signaling"/>
</dbReference>
<name>A0ABT5U4E1_9GAMM</name>
<evidence type="ECO:0000313" key="5">
    <source>
        <dbReference type="EMBL" id="MDE1461224.1"/>
    </source>
</evidence>
<dbReference type="Pfam" id="PF00990">
    <property type="entry name" value="GGDEF"/>
    <property type="match status" value="1"/>
</dbReference>
<keyword evidence="1" id="KW-1133">Transmembrane helix</keyword>